<evidence type="ECO:0008006" key="3">
    <source>
        <dbReference type="Google" id="ProtNLM"/>
    </source>
</evidence>
<evidence type="ECO:0000313" key="2">
    <source>
        <dbReference type="Proteomes" id="UP000293347"/>
    </source>
</evidence>
<dbReference type="InterPro" id="IPR038468">
    <property type="entry name" value="MmpS_C"/>
</dbReference>
<dbReference type="EMBL" id="SJSL01000003">
    <property type="protein sequence ID" value="TCD00518.1"/>
    <property type="molecule type" value="Genomic_DNA"/>
</dbReference>
<reference evidence="1 2" key="1">
    <citation type="submission" date="2019-02" db="EMBL/GenBank/DDBJ databases">
        <title>Pedobacter sp. RP-1-14 sp. nov., isolated from Arctic soil.</title>
        <authorList>
            <person name="Dahal R.H."/>
        </authorList>
    </citation>
    <scope>NUCLEOTIDE SEQUENCE [LARGE SCALE GENOMIC DNA]</scope>
    <source>
        <strain evidence="1 2">RP-1-14</strain>
    </source>
</reference>
<accession>A0A4R0NKU9</accession>
<dbReference type="PROSITE" id="PS51257">
    <property type="entry name" value="PROKAR_LIPOPROTEIN"/>
    <property type="match status" value="1"/>
</dbReference>
<dbReference type="Gene3D" id="2.60.40.2880">
    <property type="entry name" value="MmpS1-5, C-terminal soluble domain"/>
    <property type="match status" value="1"/>
</dbReference>
<proteinExistence type="predicted"/>
<dbReference type="RefSeq" id="WP_131596867.1">
    <property type="nucleotide sequence ID" value="NZ_SJSL01000003.1"/>
</dbReference>
<sequence length="128" mass="13233">MKNSIIACVILCLLFVSCKKDKDENPGSSSRTIQYEITGNYTGTLFASYTTAAGGTANNQLPSLPWVKEITYASNVTAAIIALSGNGGTPGQKITLSIKRGGTQVGTPKDIVADGSGGFSEALPAIVF</sequence>
<dbReference type="AlphaFoldDB" id="A0A4R0NKU9"/>
<comment type="caution">
    <text evidence="1">The sequence shown here is derived from an EMBL/GenBank/DDBJ whole genome shotgun (WGS) entry which is preliminary data.</text>
</comment>
<evidence type="ECO:0000313" key="1">
    <source>
        <dbReference type="EMBL" id="TCD00518.1"/>
    </source>
</evidence>
<dbReference type="Proteomes" id="UP000293347">
    <property type="component" value="Unassembled WGS sequence"/>
</dbReference>
<protein>
    <recommendedName>
        <fullName evidence="3">MmpS family membrane protein</fullName>
    </recommendedName>
</protein>
<organism evidence="1 2">
    <name type="scientific">Pedobacter psychroterrae</name>
    <dbReference type="NCBI Taxonomy" id="2530453"/>
    <lineage>
        <taxon>Bacteria</taxon>
        <taxon>Pseudomonadati</taxon>
        <taxon>Bacteroidota</taxon>
        <taxon>Sphingobacteriia</taxon>
        <taxon>Sphingobacteriales</taxon>
        <taxon>Sphingobacteriaceae</taxon>
        <taxon>Pedobacter</taxon>
    </lineage>
</organism>
<keyword evidence="2" id="KW-1185">Reference proteome</keyword>
<gene>
    <name evidence="1" type="ORF">EZ437_14960</name>
</gene>
<dbReference type="OrthoDB" id="1377205at2"/>
<name>A0A4R0NKU9_9SPHI</name>